<evidence type="ECO:0000256" key="2">
    <source>
        <dbReference type="RuleBase" id="RU368102"/>
    </source>
</evidence>
<reference evidence="3 4" key="1">
    <citation type="submission" date="2023-10" db="EMBL/GenBank/DDBJ databases">
        <title>Roseovarius strain S88 nov., isolated from a marine algae.</title>
        <authorList>
            <person name="Lee M.W."/>
            <person name="Lee J.K."/>
            <person name="Kim J.M."/>
            <person name="Choi D.G."/>
            <person name="Baek J.H."/>
            <person name="Bayburt H."/>
            <person name="Jung J.J."/>
            <person name="Han D.M."/>
            <person name="Jeon C.O."/>
        </authorList>
    </citation>
    <scope>NUCLEOTIDE SEQUENCE [LARGE SCALE GENOMIC DNA]</scope>
    <source>
        <strain evidence="3 4">S88</strain>
    </source>
</reference>
<dbReference type="InterPro" id="IPR003996">
    <property type="entry name" value="RTX_toxin-activating_protC_bac"/>
</dbReference>
<gene>
    <name evidence="3" type="ORF">RZ517_11760</name>
</gene>
<dbReference type="EC" id="2.3.1.-" evidence="2"/>
<dbReference type="EMBL" id="CP146069">
    <property type="protein sequence ID" value="WWR45474.1"/>
    <property type="molecule type" value="Genomic_DNA"/>
</dbReference>
<keyword evidence="2" id="KW-0808">Transferase</keyword>
<keyword evidence="2" id="KW-0012">Acyltransferase</keyword>
<organism evidence="3 4">
    <name type="scientific">Roseovarius phycicola</name>
    <dbReference type="NCBI Taxonomy" id="3080976"/>
    <lineage>
        <taxon>Bacteria</taxon>
        <taxon>Pseudomonadati</taxon>
        <taxon>Pseudomonadota</taxon>
        <taxon>Alphaproteobacteria</taxon>
        <taxon>Rhodobacterales</taxon>
        <taxon>Roseobacteraceae</taxon>
        <taxon>Roseovarius</taxon>
    </lineage>
</organism>
<accession>A0ABZ2HCM9</accession>
<evidence type="ECO:0000313" key="4">
    <source>
        <dbReference type="Proteomes" id="UP001364156"/>
    </source>
</evidence>
<comment type="function">
    <text evidence="2">Involved in fatty acylation of protoxin at internal lysine residues, thereby converting it to the active toxin.</text>
</comment>
<evidence type="ECO:0000313" key="3">
    <source>
        <dbReference type="EMBL" id="WWR45474.1"/>
    </source>
</evidence>
<comment type="similarity">
    <text evidence="1 2">Belongs to the RTX toxin acyltransferase family.</text>
</comment>
<keyword evidence="2" id="KW-0204">Cytolysis</keyword>
<dbReference type="Proteomes" id="UP001364156">
    <property type="component" value="Chromosome"/>
</dbReference>
<dbReference type="RefSeq" id="WP_338548410.1">
    <property type="nucleotide sequence ID" value="NZ_CP146069.1"/>
</dbReference>
<name>A0ABZ2HCM9_9RHOB</name>
<dbReference type="Pfam" id="PF02794">
    <property type="entry name" value="HlyC"/>
    <property type="match status" value="1"/>
</dbReference>
<keyword evidence="4" id="KW-1185">Reference proteome</keyword>
<proteinExistence type="inferred from homology"/>
<protein>
    <recommendedName>
        <fullName evidence="2">RTX toxin-activating lysine-acyltransferase</fullName>
        <ecNumber evidence="2">2.3.1.-</ecNumber>
    </recommendedName>
</protein>
<keyword evidence="2" id="KW-0963">Cytoplasm</keyword>
<comment type="subcellular location">
    <subcellularLocation>
        <location evidence="2">Cytoplasm</location>
    </subcellularLocation>
</comment>
<evidence type="ECO:0000256" key="1">
    <source>
        <dbReference type="ARBA" id="ARBA00005686"/>
    </source>
</evidence>
<sequence>MTEQTDSGGLINVSPLYPNDDILRVFGEIAFLAFYSDLYGAWSARAIARSFEPPVYLKQFNVYRAKNVPRGMVTWALLNKTTEEKHVSGGGLDSFDDWQSGKQLWVMDIMAPWGHGRDVIEDIKATVQTNSVKTLRVHNGQKKILEWYRETPESKWKIRSRRI</sequence>